<evidence type="ECO:0000313" key="4">
    <source>
        <dbReference type="Proteomes" id="UP000824998"/>
    </source>
</evidence>
<dbReference type="InterPro" id="IPR037504">
    <property type="entry name" value="PSI_induc_2"/>
</dbReference>
<dbReference type="Proteomes" id="UP000824998">
    <property type="component" value="Unassembled WGS sequence"/>
</dbReference>
<keyword evidence="2" id="KW-0812">Transmembrane</keyword>
<comment type="caution">
    <text evidence="3">The sequence shown here is derived from an EMBL/GenBank/DDBJ whole genome shotgun (WGS) entry which is preliminary data.</text>
</comment>
<evidence type="ECO:0008006" key="5">
    <source>
        <dbReference type="Google" id="ProtNLM"/>
    </source>
</evidence>
<evidence type="ECO:0000256" key="2">
    <source>
        <dbReference type="SAM" id="Phobius"/>
    </source>
</evidence>
<sequence>MPHISTAMERSVRRSLGEYFFGSLLGRRAITGEVDKVRNAFSSWDACMQAAYCKWPVIAVIIIGGLIILSVLWCCVRCLCCGMSCCCSCFSFMNCCCGGCCDGKKNAPHKHLDGNDKGGFSPPHDQGYQAPDPMMGGALPQTQGLITSRDPPPPQFAQFEIGKNGLYVEPKAVSDDALPPMPSWDAAAKKHVAEEEKDAVELKNLDPNAQSSLPLMTGAAPPANNMPPSPAHDLASPYSQPGKTIGGNGYANVPSRSPVNQQNGFNGNGNMGYRGSPSPGPGRGGPRPGYGPNSTQDMNRGYFPPQGQDQFGDDQYMGAMSNGRPPPQRQYSNNSPGPRQFPPQPTRQFSNDSSRPLNPERQYPERSQDGFQQNGPPPRGPSRGPGPGPRYEDFQANGPPPRGPARDPSRGPVSRQGYDQFQANGPPPRGPSRGPGPNRLYDNQQGPPRGPSRGPTPGQGPARIASPGPINSGGFDFGAGQQQPYSRPTPPPQDIPYGRGPTQRQDSRDPYYDGASEAGPPTYASRSPPPQEPAYPGYKPYTPPV</sequence>
<keyword evidence="4" id="KW-1185">Reference proteome</keyword>
<keyword evidence="2" id="KW-1133">Transmembrane helix</keyword>
<feature type="compositionally biased region" description="Low complexity" evidence="1">
    <location>
        <begin position="303"/>
        <end position="315"/>
    </location>
</feature>
<feature type="region of interest" description="Disordered" evidence="1">
    <location>
        <begin position="178"/>
        <end position="545"/>
    </location>
</feature>
<organism evidence="3 4">
    <name type="scientific">Amylocarpus encephaloides</name>
    <dbReference type="NCBI Taxonomy" id="45428"/>
    <lineage>
        <taxon>Eukaryota</taxon>
        <taxon>Fungi</taxon>
        <taxon>Dikarya</taxon>
        <taxon>Ascomycota</taxon>
        <taxon>Pezizomycotina</taxon>
        <taxon>Leotiomycetes</taxon>
        <taxon>Helotiales</taxon>
        <taxon>Helotiales incertae sedis</taxon>
        <taxon>Amylocarpus</taxon>
    </lineage>
</organism>
<reference evidence="3" key="1">
    <citation type="journal article" date="2021" name="IMA Fungus">
        <title>Genomic characterization of three marine fungi, including Emericellopsis atlantica sp. nov. with signatures of a generalist lifestyle and marine biomass degradation.</title>
        <authorList>
            <person name="Hagestad O.C."/>
            <person name="Hou L."/>
            <person name="Andersen J.H."/>
            <person name="Hansen E.H."/>
            <person name="Altermark B."/>
            <person name="Li C."/>
            <person name="Kuhnert E."/>
            <person name="Cox R.J."/>
            <person name="Crous P.W."/>
            <person name="Spatafora J.W."/>
            <person name="Lail K."/>
            <person name="Amirebrahimi M."/>
            <person name="Lipzen A."/>
            <person name="Pangilinan J."/>
            <person name="Andreopoulos W."/>
            <person name="Hayes R.D."/>
            <person name="Ng V."/>
            <person name="Grigoriev I.V."/>
            <person name="Jackson S.A."/>
            <person name="Sutton T.D.S."/>
            <person name="Dobson A.D.W."/>
            <person name="Rama T."/>
        </authorList>
    </citation>
    <scope>NUCLEOTIDE SEQUENCE</scope>
    <source>
        <strain evidence="3">TRa018bII</strain>
    </source>
</reference>
<dbReference type="OrthoDB" id="5401332at2759"/>
<feature type="transmembrane region" description="Helical" evidence="2">
    <location>
        <begin position="55"/>
        <end position="73"/>
    </location>
</feature>
<evidence type="ECO:0000256" key="1">
    <source>
        <dbReference type="SAM" id="MobiDB-lite"/>
    </source>
</evidence>
<dbReference type="GO" id="GO:0005935">
    <property type="term" value="C:cellular bud neck"/>
    <property type="evidence" value="ECO:0007669"/>
    <property type="project" value="TreeGrafter"/>
</dbReference>
<proteinExistence type="predicted"/>
<accession>A0A9P7YFM7</accession>
<dbReference type="PANTHER" id="PTHR40018">
    <property type="entry name" value="[PSI+] INDUCTION PROTEIN 2"/>
    <property type="match status" value="1"/>
</dbReference>
<feature type="compositionally biased region" description="Pro residues" evidence="1">
    <location>
        <begin position="375"/>
        <end position="388"/>
    </location>
</feature>
<protein>
    <recommendedName>
        <fullName evidence="5">Fibroin-3 related protein</fullName>
    </recommendedName>
</protein>
<dbReference type="PANTHER" id="PTHR40018:SF1">
    <property type="entry name" value="[PSI+] INDUCTION PROTEIN 2"/>
    <property type="match status" value="1"/>
</dbReference>
<evidence type="ECO:0000313" key="3">
    <source>
        <dbReference type="EMBL" id="KAG9232337.1"/>
    </source>
</evidence>
<gene>
    <name evidence="3" type="ORF">BJ875DRAFT_82857</name>
</gene>
<dbReference type="AlphaFoldDB" id="A0A9P7YFM7"/>
<keyword evidence="2" id="KW-0472">Membrane</keyword>
<name>A0A9P7YFM7_9HELO</name>
<dbReference type="GO" id="GO:0005886">
    <property type="term" value="C:plasma membrane"/>
    <property type="evidence" value="ECO:0007669"/>
    <property type="project" value="TreeGrafter"/>
</dbReference>
<feature type="compositionally biased region" description="Basic and acidic residues" evidence="1">
    <location>
        <begin position="187"/>
        <end position="204"/>
    </location>
</feature>
<dbReference type="EMBL" id="MU251554">
    <property type="protein sequence ID" value="KAG9232337.1"/>
    <property type="molecule type" value="Genomic_DNA"/>
</dbReference>
<feature type="compositionally biased region" description="Low complexity" evidence="1">
    <location>
        <begin position="444"/>
        <end position="461"/>
    </location>
</feature>